<comment type="caution">
    <text evidence="1">The sequence shown here is derived from an EMBL/GenBank/DDBJ whole genome shotgun (WGS) entry which is preliminary data.</text>
</comment>
<proteinExistence type="predicted"/>
<name>A0AA38H3R3_9TREE</name>
<evidence type="ECO:0000313" key="1">
    <source>
        <dbReference type="EMBL" id="KAI9633543.1"/>
    </source>
</evidence>
<organism evidence="1 2">
    <name type="scientific">Dioszegia hungarica</name>
    <dbReference type="NCBI Taxonomy" id="4972"/>
    <lineage>
        <taxon>Eukaryota</taxon>
        <taxon>Fungi</taxon>
        <taxon>Dikarya</taxon>
        <taxon>Basidiomycota</taxon>
        <taxon>Agaricomycotina</taxon>
        <taxon>Tremellomycetes</taxon>
        <taxon>Tremellales</taxon>
        <taxon>Bulleribasidiaceae</taxon>
        <taxon>Dioszegia</taxon>
    </lineage>
</organism>
<dbReference type="Proteomes" id="UP001164286">
    <property type="component" value="Unassembled WGS sequence"/>
</dbReference>
<dbReference type="RefSeq" id="XP_052943320.1">
    <property type="nucleotide sequence ID" value="XM_053087537.1"/>
</dbReference>
<dbReference type="GeneID" id="77726742"/>
<evidence type="ECO:0000313" key="2">
    <source>
        <dbReference type="Proteomes" id="UP001164286"/>
    </source>
</evidence>
<reference evidence="1" key="1">
    <citation type="journal article" date="2022" name="G3 (Bethesda)">
        <title>High quality genome of the basidiomycete yeast Dioszegia hungarica PDD-24b-2 isolated from cloud water.</title>
        <authorList>
            <person name="Jarrige D."/>
            <person name="Haridas S."/>
            <person name="Bleykasten-Grosshans C."/>
            <person name="Joly M."/>
            <person name="Nadalig T."/>
            <person name="Sancelme M."/>
            <person name="Vuilleumier S."/>
            <person name="Grigoriev I.V."/>
            <person name="Amato P."/>
            <person name="Bringel F."/>
        </authorList>
    </citation>
    <scope>NUCLEOTIDE SEQUENCE</scope>
    <source>
        <strain evidence="1">PDD-24b-2</strain>
    </source>
</reference>
<sequence>MSVSYYTITISPGGRLKLALWTSAGVHVGGNDLTRGLDDTQYLSYIEQFARLSSERGAGRKHYWQRNADGRSRQMSPALHAVPSAGLLMIELFYPACSRLLHFLNGSGVGAQMFAYPACSTDSPYCSLLAEGQLLESARARALESIAQALTLGGTICHGTICHVWRSHRRECRAVPPRTMFSNTFTLGPNTMYKADIDSGSAA</sequence>
<dbReference type="EMBL" id="JAKWFO010000008">
    <property type="protein sequence ID" value="KAI9633543.1"/>
    <property type="molecule type" value="Genomic_DNA"/>
</dbReference>
<gene>
    <name evidence="1" type="ORF">MKK02DRAFT_28360</name>
</gene>
<protein>
    <submittedName>
        <fullName evidence="1">Uncharacterized protein</fullName>
    </submittedName>
</protein>
<accession>A0AA38H3R3</accession>
<keyword evidence="2" id="KW-1185">Reference proteome</keyword>
<dbReference type="AlphaFoldDB" id="A0AA38H3R3"/>